<protein>
    <submittedName>
        <fullName evidence="1">Uncharacterized protein</fullName>
    </submittedName>
</protein>
<evidence type="ECO:0000313" key="2">
    <source>
        <dbReference type="Proteomes" id="UP000026922"/>
    </source>
</evidence>
<accession>A0A061JI13</accession>
<name>A0A061JI13_9PROT</name>
<reference evidence="1 2" key="1">
    <citation type="journal article" date="2013" name="Genome Announc.">
        <title>Draft Genome Sequence of Holospora undulata Strain HU1, a Micronucleus-Specific Symbiont of the Ciliate Paramecium caudatum.</title>
        <authorList>
            <person name="Dohra H."/>
            <person name="Suzuki H."/>
            <person name="Suzuki T."/>
            <person name="Tanaka K."/>
            <person name="Fujishima M."/>
        </authorList>
    </citation>
    <scope>NUCLEOTIDE SEQUENCE [LARGE SCALE GENOMIC DNA]</scope>
    <source>
        <strain evidence="1 2">HU1</strain>
    </source>
</reference>
<dbReference type="AlphaFoldDB" id="A0A061JI13"/>
<comment type="caution">
    <text evidence="1">The sequence shown here is derived from an EMBL/GenBank/DDBJ whole genome shotgun (WGS) entry which is preliminary data.</text>
</comment>
<keyword evidence="2" id="KW-1185">Reference proteome</keyword>
<gene>
    <name evidence="1" type="ORF">K737_300396</name>
</gene>
<dbReference type="Proteomes" id="UP000026922">
    <property type="component" value="Unassembled WGS sequence"/>
</dbReference>
<sequence length="51" mass="5722">MRKQHSGVDRQGNLLHITVYKSNDTGAGCRVFEEALQKYPTLKGVCENSIE</sequence>
<dbReference type="EMBL" id="ARPM03000103">
    <property type="protein sequence ID" value="ETZ05167.1"/>
    <property type="molecule type" value="Genomic_DNA"/>
</dbReference>
<organism evidence="1 2">
    <name type="scientific">Holospora undulata HU1</name>
    <dbReference type="NCBI Taxonomy" id="1321371"/>
    <lineage>
        <taxon>Bacteria</taxon>
        <taxon>Pseudomonadati</taxon>
        <taxon>Pseudomonadota</taxon>
        <taxon>Alphaproteobacteria</taxon>
        <taxon>Holosporales</taxon>
        <taxon>Holosporaceae</taxon>
        <taxon>Holospora</taxon>
    </lineage>
</organism>
<proteinExistence type="predicted"/>
<evidence type="ECO:0000313" key="1">
    <source>
        <dbReference type="EMBL" id="ETZ05167.1"/>
    </source>
</evidence>